<dbReference type="InterPro" id="IPR017451">
    <property type="entry name" value="F-box-assoc_interact_dom"/>
</dbReference>
<dbReference type="SUPFAM" id="SSF81383">
    <property type="entry name" value="F-box domain"/>
    <property type="match status" value="1"/>
</dbReference>
<keyword evidence="4" id="KW-1185">Reference proteome</keyword>
<accession>A0A834LA01</accession>
<feature type="domain" description="F-box associated beta-propeller type 1" evidence="2">
    <location>
        <begin position="115"/>
        <end position="348"/>
    </location>
</feature>
<dbReference type="AlphaFoldDB" id="A0A834LA01"/>
<dbReference type="OrthoDB" id="605328at2759"/>
<dbReference type="Proteomes" id="UP000626092">
    <property type="component" value="Unassembled WGS sequence"/>
</dbReference>
<sequence>MKTYSRKKTKPIPDDRTLPQTSPAAELIANNIDLLTQILLRLPAKSVLRFKSLSKHWLSLLSDSGFASSHYRLNPKPLISSLYFYYNRNKLESVSLVGSSTVPSLSFLHRLTGDFRILQSCNGLLLIKVDRRVKAQFIVCNPATQKFRVLAGHGGGFYESLTISLAFDPSKSPHYKVVLLHQYPPKIEIYSSETACWKNIVLVIPYDLTLCIRRCYRNGAFWNGALYWLCDDRYNVLRFDVETEKIYMIPYTQCGRILPLDKTRYFGDCGRGGRLLLIQSYSHSTSRFKICEMDEDCCRWNVKLPVDLKTLISEFPETESQNFYKFTVMCVVEGEEEEDIALILAIPGKIISCNPQKRTWKVLRDFAPGDGFINYGFNYNSVFPFVESLFPV</sequence>
<dbReference type="InterPro" id="IPR001810">
    <property type="entry name" value="F-box_dom"/>
</dbReference>
<evidence type="ECO:0008006" key="5">
    <source>
        <dbReference type="Google" id="ProtNLM"/>
    </source>
</evidence>
<dbReference type="NCBIfam" id="TIGR01640">
    <property type="entry name" value="F_box_assoc_1"/>
    <property type="match status" value="1"/>
</dbReference>
<dbReference type="EMBL" id="WJXA01000011">
    <property type="protein sequence ID" value="KAF7126592.1"/>
    <property type="molecule type" value="Genomic_DNA"/>
</dbReference>
<feature type="domain" description="F-box" evidence="1">
    <location>
        <begin position="32"/>
        <end position="66"/>
    </location>
</feature>
<gene>
    <name evidence="3" type="ORF">RHSIM_Rhsim11G0068900</name>
</gene>
<evidence type="ECO:0000313" key="3">
    <source>
        <dbReference type="EMBL" id="KAF7126592.1"/>
    </source>
</evidence>
<dbReference type="InterPro" id="IPR050796">
    <property type="entry name" value="SCF_F-box_component"/>
</dbReference>
<dbReference type="InterPro" id="IPR006527">
    <property type="entry name" value="F-box-assoc_dom_typ1"/>
</dbReference>
<dbReference type="Pfam" id="PF00646">
    <property type="entry name" value="F-box"/>
    <property type="match status" value="1"/>
</dbReference>
<dbReference type="PANTHER" id="PTHR31672:SF13">
    <property type="entry name" value="F-BOX PROTEIN CPR30-LIKE"/>
    <property type="match status" value="1"/>
</dbReference>
<evidence type="ECO:0000313" key="4">
    <source>
        <dbReference type="Proteomes" id="UP000626092"/>
    </source>
</evidence>
<organism evidence="3 4">
    <name type="scientific">Rhododendron simsii</name>
    <name type="common">Sims's rhododendron</name>
    <dbReference type="NCBI Taxonomy" id="118357"/>
    <lineage>
        <taxon>Eukaryota</taxon>
        <taxon>Viridiplantae</taxon>
        <taxon>Streptophyta</taxon>
        <taxon>Embryophyta</taxon>
        <taxon>Tracheophyta</taxon>
        <taxon>Spermatophyta</taxon>
        <taxon>Magnoliopsida</taxon>
        <taxon>eudicotyledons</taxon>
        <taxon>Gunneridae</taxon>
        <taxon>Pentapetalae</taxon>
        <taxon>asterids</taxon>
        <taxon>Ericales</taxon>
        <taxon>Ericaceae</taxon>
        <taxon>Ericoideae</taxon>
        <taxon>Rhodoreae</taxon>
        <taxon>Rhododendron</taxon>
    </lineage>
</organism>
<dbReference type="PANTHER" id="PTHR31672">
    <property type="entry name" value="BNACNNG10540D PROTEIN"/>
    <property type="match status" value="1"/>
</dbReference>
<evidence type="ECO:0000259" key="1">
    <source>
        <dbReference type="Pfam" id="PF00646"/>
    </source>
</evidence>
<reference evidence="3" key="1">
    <citation type="submission" date="2019-11" db="EMBL/GenBank/DDBJ databases">
        <authorList>
            <person name="Liu Y."/>
            <person name="Hou J."/>
            <person name="Li T.-Q."/>
            <person name="Guan C.-H."/>
            <person name="Wu X."/>
            <person name="Wu H.-Z."/>
            <person name="Ling F."/>
            <person name="Zhang R."/>
            <person name="Shi X.-G."/>
            <person name="Ren J.-P."/>
            <person name="Chen E.-F."/>
            <person name="Sun J.-M."/>
        </authorList>
    </citation>
    <scope>NUCLEOTIDE SEQUENCE</scope>
    <source>
        <strain evidence="3">Adult_tree_wgs_1</strain>
        <tissue evidence="3">Leaves</tissue>
    </source>
</reference>
<dbReference type="InterPro" id="IPR036047">
    <property type="entry name" value="F-box-like_dom_sf"/>
</dbReference>
<proteinExistence type="predicted"/>
<dbReference type="Pfam" id="PF07734">
    <property type="entry name" value="FBA_1"/>
    <property type="match status" value="1"/>
</dbReference>
<evidence type="ECO:0000259" key="2">
    <source>
        <dbReference type="Pfam" id="PF07734"/>
    </source>
</evidence>
<protein>
    <recommendedName>
        <fullName evidence="5">F-box domain-containing protein</fullName>
    </recommendedName>
</protein>
<comment type="caution">
    <text evidence="3">The sequence shown here is derived from an EMBL/GenBank/DDBJ whole genome shotgun (WGS) entry which is preliminary data.</text>
</comment>
<name>A0A834LA01_RHOSS</name>